<organism evidence="2">
    <name type="scientific">bioreactor metagenome</name>
    <dbReference type="NCBI Taxonomy" id="1076179"/>
    <lineage>
        <taxon>unclassified sequences</taxon>
        <taxon>metagenomes</taxon>
        <taxon>ecological metagenomes</taxon>
    </lineage>
</organism>
<gene>
    <name evidence="2" type="ORF">SDC9_83188</name>
</gene>
<evidence type="ECO:0000256" key="1">
    <source>
        <dbReference type="SAM" id="MobiDB-lite"/>
    </source>
</evidence>
<dbReference type="EMBL" id="VSSQ01007657">
    <property type="protein sequence ID" value="MPM36589.1"/>
    <property type="molecule type" value="Genomic_DNA"/>
</dbReference>
<proteinExistence type="predicted"/>
<sequence length="158" mass="17053">MKKALMILLSLALTLTLAACGGDGGGKAPAENSNARELTEASASQPTTDGISIDEIVGIYEATLKSDWPEGPREQATEIKLVKRDGQLEFDKGLFIILKKMPFDYDKNTSTAICVYEHPDGTTTTETFVFTKENEGIRISGTSTCTAGTVFFDGYKVD</sequence>
<reference evidence="2" key="1">
    <citation type="submission" date="2019-08" db="EMBL/GenBank/DDBJ databases">
        <authorList>
            <person name="Kucharzyk K."/>
            <person name="Murdoch R.W."/>
            <person name="Higgins S."/>
            <person name="Loffler F."/>
        </authorList>
    </citation>
    <scope>NUCLEOTIDE SEQUENCE</scope>
</reference>
<accession>A0A644Z7I2</accession>
<comment type="caution">
    <text evidence="2">The sequence shown here is derived from an EMBL/GenBank/DDBJ whole genome shotgun (WGS) entry which is preliminary data.</text>
</comment>
<feature type="region of interest" description="Disordered" evidence="1">
    <location>
        <begin position="26"/>
        <end position="46"/>
    </location>
</feature>
<evidence type="ECO:0000313" key="2">
    <source>
        <dbReference type="EMBL" id="MPM36589.1"/>
    </source>
</evidence>
<dbReference type="PROSITE" id="PS51257">
    <property type="entry name" value="PROKAR_LIPOPROTEIN"/>
    <property type="match status" value="1"/>
</dbReference>
<name>A0A644Z7I2_9ZZZZ</name>
<dbReference type="AlphaFoldDB" id="A0A644Z7I2"/>
<feature type="compositionally biased region" description="Polar residues" evidence="1">
    <location>
        <begin position="31"/>
        <end position="46"/>
    </location>
</feature>
<evidence type="ECO:0008006" key="3">
    <source>
        <dbReference type="Google" id="ProtNLM"/>
    </source>
</evidence>
<protein>
    <recommendedName>
        <fullName evidence="3">Lipoprotein</fullName>
    </recommendedName>
</protein>